<dbReference type="Gene3D" id="3.40.50.150">
    <property type="entry name" value="Vaccinia Virus protein VP39"/>
    <property type="match status" value="1"/>
</dbReference>
<keyword evidence="9 13" id="KW-0694">RNA-binding</keyword>
<keyword evidence="15" id="KW-1185">Reference proteome</keyword>
<name>A0ABM1TB75_LIMPO</name>
<evidence type="ECO:0000256" key="9">
    <source>
        <dbReference type="ARBA" id="ARBA00022884"/>
    </source>
</evidence>
<dbReference type="SUPFAM" id="SSF90229">
    <property type="entry name" value="CCCH zinc finger"/>
    <property type="match status" value="1"/>
</dbReference>
<evidence type="ECO:0000256" key="6">
    <source>
        <dbReference type="ARBA" id="ARBA00022723"/>
    </source>
</evidence>
<keyword evidence="5 13" id="KW-0819">tRNA processing</keyword>
<evidence type="ECO:0000256" key="7">
    <source>
        <dbReference type="ARBA" id="ARBA00022771"/>
    </source>
</evidence>
<evidence type="ECO:0000256" key="5">
    <source>
        <dbReference type="ARBA" id="ARBA00022694"/>
    </source>
</evidence>
<comment type="similarity">
    <text evidence="13">Belongs to the class I-like SAM-binding methyltransferase superfamily. Trm1 family.</text>
</comment>
<dbReference type="Gene3D" id="3.30.56.70">
    <property type="entry name" value="N2,N2-dimethylguanosine tRNA methyltransferase, C-terminal domain"/>
    <property type="match status" value="1"/>
</dbReference>
<feature type="domain" description="C3H1-type" evidence="14">
    <location>
        <begin position="558"/>
        <end position="585"/>
    </location>
</feature>
<keyword evidence="3 13" id="KW-0808">Transferase</keyword>
<dbReference type="PROSITE" id="PS50103">
    <property type="entry name" value="ZF_C3H1"/>
    <property type="match status" value="1"/>
</dbReference>
<evidence type="ECO:0000256" key="11">
    <source>
        <dbReference type="ARBA" id="ARBA00051897"/>
    </source>
</evidence>
<dbReference type="GeneID" id="106469023"/>
<protein>
    <recommendedName>
        <fullName evidence="10 13">tRNA (guanine(26)-N(2))-dimethyltransferase</fullName>
        <ecNumber evidence="10 13">2.1.1.216</ecNumber>
    </recommendedName>
</protein>
<dbReference type="PANTHER" id="PTHR10631">
    <property type="entry name" value="N 2 ,N 2 -DIMETHYLGUANOSINE TRNA METHYLTRANSFERASE"/>
    <property type="match status" value="1"/>
</dbReference>
<gene>
    <name evidence="16" type="primary">LOC106469023</name>
</gene>
<comment type="catalytic activity">
    <reaction evidence="11 13">
        <text>guanosine(26) in tRNA + 2 S-adenosyl-L-methionine = N(2)-dimethylguanosine(26) in tRNA + 2 S-adenosyl-L-homocysteine + 2 H(+)</text>
        <dbReference type="Rhea" id="RHEA:43140"/>
        <dbReference type="Rhea" id="RHEA-COMP:10359"/>
        <dbReference type="Rhea" id="RHEA-COMP:10360"/>
        <dbReference type="ChEBI" id="CHEBI:15378"/>
        <dbReference type="ChEBI" id="CHEBI:57856"/>
        <dbReference type="ChEBI" id="CHEBI:59789"/>
        <dbReference type="ChEBI" id="CHEBI:74269"/>
        <dbReference type="ChEBI" id="CHEBI:74513"/>
        <dbReference type="EC" id="2.1.1.216"/>
    </reaction>
</comment>
<dbReference type="PANTHER" id="PTHR10631:SF3">
    <property type="entry name" value="TRNA (GUANINE(26)-N(2))-DIMETHYLTRANSFERASE"/>
    <property type="match status" value="1"/>
</dbReference>
<sequence length="600" mass="67567">MDIFEASKTYVTLISCSALDDVQYNCISSELNTIDPERSSVFIDKTPYTVVTEGKAEVLFPSSHDVFYNPVQEFNRDMSIGVIKSYLEACMQNTANKSGIKVDKSEKECGGIQKPKEGITVLEALAASGLRSVRYAKEIPCLTCIIANDFSHQAVESMKRNIKHNKVEEIVVPSKEEAAILMYQHRSHDKRFHIIDVDPYGSPAPFLDSAVQAVRDGGLLMITCTDMAILCGNSSETCRAKYGAVSLKMKSGHEMALRIVLQSIESHANRYGRYIVPVLSLSADFYVRVFVKIYTSPSIVKQSTSKLAMVYLCTGCETYNLQPLGKCIQKEKSLKFSPGDGPPVDMLCSHCQHRHQIGGPIWAANLYDKDFVLAMLQEVQKEEHFYGTGKRMIGTLSVILEELEDCPLYYTLDRLCGVVHCTMPSMLQFRSAILNAGYQVSLSHTNRTSIKTNAPASTLWDIIRTWTMQNSVKRKLEKGSAAEIILNKKPCIEVSFSLRQDANPSSRQQNLLRFQVNPEPHWGPKARARTSLWSEKQIEKQQRKQGKRTKIRSESLGSLKKYPCKRFKTGECGFGDKCRYSHNFEDKEAEGKNENYLTQK</sequence>
<dbReference type="InterPro" id="IPR002905">
    <property type="entry name" value="Trm1"/>
</dbReference>
<dbReference type="InterPro" id="IPR036855">
    <property type="entry name" value="Znf_CCCH_sf"/>
</dbReference>
<dbReference type="SMART" id="SM00356">
    <property type="entry name" value="ZnF_C3H1"/>
    <property type="match status" value="1"/>
</dbReference>
<keyword evidence="8 12" id="KW-0862">Zinc</keyword>
<dbReference type="Pfam" id="PF02005">
    <property type="entry name" value="TRM"/>
    <property type="match status" value="1"/>
</dbReference>
<evidence type="ECO:0000313" key="15">
    <source>
        <dbReference type="Proteomes" id="UP000694941"/>
    </source>
</evidence>
<evidence type="ECO:0000256" key="1">
    <source>
        <dbReference type="ARBA" id="ARBA00022555"/>
    </source>
</evidence>
<dbReference type="InterPro" id="IPR029063">
    <property type="entry name" value="SAM-dependent_MTases_sf"/>
</dbReference>
<keyword evidence="2 13" id="KW-0489">Methyltransferase</keyword>
<evidence type="ECO:0000256" key="10">
    <source>
        <dbReference type="ARBA" id="ARBA00039099"/>
    </source>
</evidence>
<evidence type="ECO:0000256" key="12">
    <source>
        <dbReference type="PROSITE-ProRule" id="PRU00723"/>
    </source>
</evidence>
<dbReference type="Proteomes" id="UP000694941">
    <property type="component" value="Unplaced"/>
</dbReference>
<evidence type="ECO:0000259" key="14">
    <source>
        <dbReference type="PROSITE" id="PS50103"/>
    </source>
</evidence>
<dbReference type="PROSITE" id="PS51626">
    <property type="entry name" value="SAM_MT_TRM1"/>
    <property type="match status" value="1"/>
</dbReference>
<evidence type="ECO:0000256" key="13">
    <source>
        <dbReference type="PROSITE-ProRule" id="PRU00958"/>
    </source>
</evidence>
<organism evidence="15 16">
    <name type="scientific">Limulus polyphemus</name>
    <name type="common">Atlantic horseshoe crab</name>
    <dbReference type="NCBI Taxonomy" id="6850"/>
    <lineage>
        <taxon>Eukaryota</taxon>
        <taxon>Metazoa</taxon>
        <taxon>Ecdysozoa</taxon>
        <taxon>Arthropoda</taxon>
        <taxon>Chelicerata</taxon>
        <taxon>Merostomata</taxon>
        <taxon>Xiphosura</taxon>
        <taxon>Limulidae</taxon>
        <taxon>Limulus</taxon>
    </lineage>
</organism>
<keyword evidence="1 13" id="KW-0820">tRNA-binding</keyword>
<evidence type="ECO:0000256" key="4">
    <source>
        <dbReference type="ARBA" id="ARBA00022691"/>
    </source>
</evidence>
<keyword evidence="7 12" id="KW-0863">Zinc-finger</keyword>
<evidence type="ECO:0000313" key="16">
    <source>
        <dbReference type="RefSeq" id="XP_022253131.1"/>
    </source>
</evidence>
<dbReference type="InterPro" id="IPR042296">
    <property type="entry name" value="tRNA_met_Trm1_C"/>
</dbReference>
<reference evidence="16" key="1">
    <citation type="submission" date="2025-08" db="UniProtKB">
        <authorList>
            <consortium name="RefSeq"/>
        </authorList>
    </citation>
    <scope>IDENTIFICATION</scope>
    <source>
        <tissue evidence="16">Muscle</tissue>
    </source>
</reference>
<dbReference type="Gene3D" id="4.10.1000.10">
    <property type="entry name" value="Zinc finger, CCCH-type"/>
    <property type="match status" value="1"/>
</dbReference>
<dbReference type="SUPFAM" id="SSF53335">
    <property type="entry name" value="S-adenosyl-L-methionine-dependent methyltransferases"/>
    <property type="match status" value="1"/>
</dbReference>
<dbReference type="EC" id="2.1.1.216" evidence="10 13"/>
<keyword evidence="6 12" id="KW-0479">Metal-binding</keyword>
<evidence type="ECO:0000256" key="8">
    <source>
        <dbReference type="ARBA" id="ARBA00022833"/>
    </source>
</evidence>
<dbReference type="RefSeq" id="XP_022253131.1">
    <property type="nucleotide sequence ID" value="XM_022397423.1"/>
</dbReference>
<dbReference type="NCBIfam" id="TIGR00308">
    <property type="entry name" value="TRM1"/>
    <property type="match status" value="1"/>
</dbReference>
<keyword evidence="4 13" id="KW-0949">S-adenosyl-L-methionine</keyword>
<feature type="zinc finger region" description="C3H1-type" evidence="12">
    <location>
        <begin position="558"/>
        <end position="585"/>
    </location>
</feature>
<proteinExistence type="inferred from homology"/>
<evidence type="ECO:0000256" key="3">
    <source>
        <dbReference type="ARBA" id="ARBA00022679"/>
    </source>
</evidence>
<dbReference type="InterPro" id="IPR000571">
    <property type="entry name" value="Znf_CCCH"/>
</dbReference>
<accession>A0ABM1TB75</accession>
<evidence type="ECO:0000256" key="2">
    <source>
        <dbReference type="ARBA" id="ARBA00022603"/>
    </source>
</evidence>